<dbReference type="OrthoDB" id="5523653at2"/>
<evidence type="ECO:0000256" key="1">
    <source>
        <dbReference type="ARBA" id="ARBA00005622"/>
    </source>
</evidence>
<evidence type="ECO:0000313" key="4">
    <source>
        <dbReference type="Proteomes" id="UP000469430"/>
    </source>
</evidence>
<comment type="similarity">
    <text evidence="1">Belongs to the esterase D family.</text>
</comment>
<dbReference type="EMBL" id="WTYJ01000001">
    <property type="protein sequence ID" value="MXO97514.1"/>
    <property type="molecule type" value="Genomic_DNA"/>
</dbReference>
<protein>
    <submittedName>
        <fullName evidence="3">Alpha/beta hydrolase</fullName>
    </submittedName>
</protein>
<evidence type="ECO:0000256" key="2">
    <source>
        <dbReference type="ARBA" id="ARBA00022801"/>
    </source>
</evidence>
<accession>A0A6I4TNI0</accession>
<dbReference type="InterPro" id="IPR029058">
    <property type="entry name" value="AB_hydrolase_fold"/>
</dbReference>
<dbReference type="Proteomes" id="UP000469430">
    <property type="component" value="Unassembled WGS sequence"/>
</dbReference>
<evidence type="ECO:0000313" key="3">
    <source>
        <dbReference type="EMBL" id="MXO97514.1"/>
    </source>
</evidence>
<reference evidence="3 4" key="1">
    <citation type="submission" date="2019-12" db="EMBL/GenBank/DDBJ databases">
        <title>Genomic-based taxomic classification of the family Erythrobacteraceae.</title>
        <authorList>
            <person name="Xu L."/>
        </authorList>
    </citation>
    <scope>NUCLEOTIDE SEQUENCE [LARGE SCALE GENOMIC DNA]</scope>
    <source>
        <strain evidence="3 4">S36</strain>
    </source>
</reference>
<dbReference type="AlphaFoldDB" id="A0A6I4TNI0"/>
<dbReference type="InterPro" id="IPR052558">
    <property type="entry name" value="Siderophore_Hydrolase_D"/>
</dbReference>
<sequence>MDDADGAMPEGGPYILSGAETHFRRSAITGDVYRIDIAIPTATAPEAGWPVIFLLDAGGCFATGVEAMRRMSRRPDATGVEPAVVVGVALQSADVALRRRDFTSARGDEPGVGGAGDFLALLQGEVLALVAGLAPVDAARLTLFGHSLAGYFTLWVLAHHPASFRAYAAISPSIWWDRDGLMAALGAARLQDRRVMIAIGEWEDDLPPWQQAAPGSDQVRARRAARQMVAQARAMGEYLRGLMGEDRARFELLPEEDHASILSAAIPRMLRLASRD</sequence>
<organism evidence="3 4">
    <name type="scientific">Croceibacterium xixiisoli</name>
    <dbReference type="NCBI Taxonomy" id="1476466"/>
    <lineage>
        <taxon>Bacteria</taxon>
        <taxon>Pseudomonadati</taxon>
        <taxon>Pseudomonadota</taxon>
        <taxon>Alphaproteobacteria</taxon>
        <taxon>Sphingomonadales</taxon>
        <taxon>Erythrobacteraceae</taxon>
        <taxon>Croceibacterium</taxon>
    </lineage>
</organism>
<gene>
    <name evidence="3" type="ORF">GRI97_00740</name>
</gene>
<dbReference type="Gene3D" id="3.40.50.1820">
    <property type="entry name" value="alpha/beta hydrolase"/>
    <property type="match status" value="1"/>
</dbReference>
<dbReference type="PANTHER" id="PTHR40841">
    <property type="entry name" value="SIDEROPHORE TRIACETYLFUSARININE C ESTERASE"/>
    <property type="match status" value="1"/>
</dbReference>
<name>A0A6I4TNI0_9SPHN</name>
<keyword evidence="4" id="KW-1185">Reference proteome</keyword>
<dbReference type="InterPro" id="IPR000801">
    <property type="entry name" value="Esterase-like"/>
</dbReference>
<proteinExistence type="inferred from homology"/>
<dbReference type="GO" id="GO:0016788">
    <property type="term" value="F:hydrolase activity, acting on ester bonds"/>
    <property type="evidence" value="ECO:0007669"/>
    <property type="project" value="TreeGrafter"/>
</dbReference>
<dbReference type="RefSeq" id="WP_161389249.1">
    <property type="nucleotide sequence ID" value="NZ_JBHSCP010000001.1"/>
</dbReference>
<dbReference type="Pfam" id="PF00756">
    <property type="entry name" value="Esterase"/>
    <property type="match status" value="1"/>
</dbReference>
<comment type="caution">
    <text evidence="3">The sequence shown here is derived from an EMBL/GenBank/DDBJ whole genome shotgun (WGS) entry which is preliminary data.</text>
</comment>
<keyword evidence="2 3" id="KW-0378">Hydrolase</keyword>
<dbReference type="SUPFAM" id="SSF53474">
    <property type="entry name" value="alpha/beta-Hydrolases"/>
    <property type="match status" value="1"/>
</dbReference>
<dbReference type="PANTHER" id="PTHR40841:SF2">
    <property type="entry name" value="SIDEROPHORE-DEGRADING ESTERASE (EUROFUNG)"/>
    <property type="match status" value="1"/>
</dbReference>